<dbReference type="InterPro" id="IPR011059">
    <property type="entry name" value="Metal-dep_hydrolase_composite"/>
</dbReference>
<dbReference type="eggNOG" id="COG1228">
    <property type="taxonomic scope" value="Bacteria"/>
</dbReference>
<feature type="chain" id="PRO_5004752662" description="Amidohydrolase-related domain-containing protein" evidence="1">
    <location>
        <begin position="19"/>
        <end position="430"/>
    </location>
</feature>
<gene>
    <name evidence="3" type="ORF">FLJC2902T_16300</name>
</gene>
<protein>
    <recommendedName>
        <fullName evidence="2">Amidohydrolase-related domain-containing protein</fullName>
    </recommendedName>
</protein>
<dbReference type="PANTHER" id="PTHR43135:SF3">
    <property type="entry name" value="ALPHA-D-RIBOSE 1-METHYLPHOSPHONATE 5-TRIPHOSPHATE DIPHOSPHATASE"/>
    <property type="match status" value="1"/>
</dbReference>
<dbReference type="Gene3D" id="3.20.20.140">
    <property type="entry name" value="Metal-dependent hydrolases"/>
    <property type="match status" value="1"/>
</dbReference>
<dbReference type="GO" id="GO:0016810">
    <property type="term" value="F:hydrolase activity, acting on carbon-nitrogen (but not peptide) bonds"/>
    <property type="evidence" value="ECO:0007669"/>
    <property type="project" value="InterPro"/>
</dbReference>
<dbReference type="InterPro" id="IPR051781">
    <property type="entry name" value="Metallo-dep_Hydrolase"/>
</dbReference>
<keyword evidence="4" id="KW-1185">Reference proteome</keyword>
<dbReference type="EMBL" id="AVGG01000007">
    <property type="protein sequence ID" value="ESU28281.1"/>
    <property type="molecule type" value="Genomic_DNA"/>
</dbReference>
<feature type="domain" description="Amidohydrolase-related" evidence="2">
    <location>
        <begin position="77"/>
        <end position="405"/>
    </location>
</feature>
<evidence type="ECO:0000259" key="2">
    <source>
        <dbReference type="Pfam" id="PF01979"/>
    </source>
</evidence>
<dbReference type="STRING" id="1341181.FLJC2902T_16300"/>
<name>V6SNV4_9FLAO</name>
<dbReference type="Gene3D" id="2.30.40.10">
    <property type="entry name" value="Urease, subunit C, domain 1"/>
    <property type="match status" value="2"/>
</dbReference>
<dbReference type="Proteomes" id="UP000018004">
    <property type="component" value="Unassembled WGS sequence"/>
</dbReference>
<evidence type="ECO:0000313" key="3">
    <source>
        <dbReference type="EMBL" id="ESU28281.1"/>
    </source>
</evidence>
<dbReference type="PATRIC" id="fig|1341181.4.peg.1606"/>
<evidence type="ECO:0000313" key="4">
    <source>
        <dbReference type="Proteomes" id="UP000018004"/>
    </source>
</evidence>
<proteinExistence type="predicted"/>
<dbReference type="OrthoDB" id="9815657at2"/>
<feature type="signal peptide" evidence="1">
    <location>
        <begin position="1"/>
        <end position="18"/>
    </location>
</feature>
<dbReference type="Pfam" id="PF01979">
    <property type="entry name" value="Amidohydro_1"/>
    <property type="match status" value="1"/>
</dbReference>
<organism evidence="3 4">
    <name type="scientific">Flavobacterium limnosediminis JC2902</name>
    <dbReference type="NCBI Taxonomy" id="1341181"/>
    <lineage>
        <taxon>Bacteria</taxon>
        <taxon>Pseudomonadati</taxon>
        <taxon>Bacteroidota</taxon>
        <taxon>Flavobacteriia</taxon>
        <taxon>Flavobacteriales</taxon>
        <taxon>Flavobacteriaceae</taxon>
        <taxon>Flavobacterium</taxon>
    </lineage>
</organism>
<dbReference type="SUPFAM" id="SSF51556">
    <property type="entry name" value="Metallo-dependent hydrolases"/>
    <property type="match status" value="1"/>
</dbReference>
<dbReference type="AlphaFoldDB" id="V6SNV4"/>
<comment type="caution">
    <text evidence="3">The sequence shown here is derived from an EMBL/GenBank/DDBJ whole genome shotgun (WGS) entry which is preliminary data.</text>
</comment>
<dbReference type="PANTHER" id="PTHR43135">
    <property type="entry name" value="ALPHA-D-RIBOSE 1-METHYLPHOSPHONATE 5-TRIPHOSPHATE DIPHOSPHATASE"/>
    <property type="match status" value="1"/>
</dbReference>
<dbReference type="InterPro" id="IPR006680">
    <property type="entry name" value="Amidohydro-rel"/>
</dbReference>
<keyword evidence="1" id="KW-0732">Signal</keyword>
<sequence length="430" mass="48996">MKKFLCFLIVLSFQIAFCQNKEADFIITNVSVVPMNSEIVLKNQSVVITDGKIIEIADARKLKTKAKQTIDGKGKFLVPSLADAHAHLPENDTELEKYFKLNLINGVTKLRSMRGDSKHIEMKKKYNTENSYYPKLYLSSNPITRNLSFTKEEIAAFVKETKENGFDFIKVLSIKNQELFDELNTVCKEYDVKIGGHFPSNPKGVVISDESFFGSNYTSFEHLGGLIGEPNSFESRVKSIKEKGLYACPTLQWYIIGYGQFSVEDMIKQKGMQFINPETVKEWTEKTTLYREKTGKKEFEEEVALYAKELQERRTVIKRLNDEGVPLILGPDSSSKFIVPGFAMHEEMKSYQKAGLTNYAILKTGTVNFANLFNENYGTIEVGKNADFLIVSKNPLKRLDALEKIEGIYFNNQYLNKNALEEMSRSILPN</sequence>
<dbReference type="RefSeq" id="WP_023579264.1">
    <property type="nucleotide sequence ID" value="NZ_AVGG01000007.1"/>
</dbReference>
<dbReference type="InterPro" id="IPR032466">
    <property type="entry name" value="Metal_Hydrolase"/>
</dbReference>
<accession>V6SNV4</accession>
<evidence type="ECO:0000256" key="1">
    <source>
        <dbReference type="SAM" id="SignalP"/>
    </source>
</evidence>
<reference evidence="3 4" key="1">
    <citation type="submission" date="2013-08" db="EMBL/GenBank/DDBJ databases">
        <title>Flavobacterium limnosediminis JC2902 genome sequencing.</title>
        <authorList>
            <person name="Lee K."/>
            <person name="Yi H."/>
            <person name="Park S."/>
            <person name="Chun J."/>
        </authorList>
    </citation>
    <scope>NUCLEOTIDE SEQUENCE [LARGE SCALE GENOMIC DNA]</scope>
    <source>
        <strain evidence="3 4">JC2902</strain>
    </source>
</reference>
<dbReference type="SUPFAM" id="SSF51338">
    <property type="entry name" value="Composite domain of metallo-dependent hydrolases"/>
    <property type="match status" value="1"/>
</dbReference>